<feature type="signal peptide" evidence="1">
    <location>
        <begin position="1"/>
        <end position="20"/>
    </location>
</feature>
<dbReference type="AlphaFoldDB" id="A0A1I1EL64"/>
<organism evidence="2 3">
    <name type="scientific">Marinospirillum celere</name>
    <dbReference type="NCBI Taxonomy" id="1122252"/>
    <lineage>
        <taxon>Bacteria</taxon>
        <taxon>Pseudomonadati</taxon>
        <taxon>Pseudomonadota</taxon>
        <taxon>Gammaproteobacteria</taxon>
        <taxon>Oceanospirillales</taxon>
        <taxon>Oceanospirillaceae</taxon>
        <taxon>Marinospirillum</taxon>
    </lineage>
</organism>
<dbReference type="InterPro" id="IPR011042">
    <property type="entry name" value="6-blade_b-propeller_TolB-like"/>
</dbReference>
<gene>
    <name evidence="2" type="ORF">SAMN05660443_0683</name>
</gene>
<feature type="chain" id="PRO_5011738588" evidence="1">
    <location>
        <begin position="21"/>
        <end position="1166"/>
    </location>
</feature>
<dbReference type="EMBL" id="FOLH01000001">
    <property type="protein sequence ID" value="SFB87874.1"/>
    <property type="molecule type" value="Genomic_DNA"/>
</dbReference>
<dbReference type="Proteomes" id="UP000199058">
    <property type="component" value="Unassembled WGS sequence"/>
</dbReference>
<dbReference type="InterPro" id="IPR011990">
    <property type="entry name" value="TPR-like_helical_dom_sf"/>
</dbReference>
<protein>
    <submittedName>
        <fullName evidence="2">Uncharacterized protein</fullName>
    </submittedName>
</protein>
<dbReference type="Gene3D" id="2.120.10.30">
    <property type="entry name" value="TolB, C-terminal domain"/>
    <property type="match status" value="1"/>
</dbReference>
<dbReference type="Gene3D" id="1.25.40.10">
    <property type="entry name" value="Tetratricopeptide repeat domain"/>
    <property type="match status" value="1"/>
</dbReference>
<evidence type="ECO:0000256" key="1">
    <source>
        <dbReference type="SAM" id="SignalP"/>
    </source>
</evidence>
<sequence length="1166" mass="132502">MIKKLALPLALSLLATPVLASAPDWRNNQLLLPEKVTVGPSDNYQAQVDSEQQRLFFTRHQNLVSQPVQQNLETGRVRQLLPPDHDAKDPALSPNERQLALTSYRRNALGSVCLLPLFGEDRDLRCLTPDGERAWLPFWVNNTTLGYLRRAANRQEQELVFHSLDTNRVQVKARGRLSAPSVSADGRYLVYQRHEEASQGMYLVDLQTDESWGPLPLDLPGISSYAVINPDDGYLYFSHYLSDTSGDQQIDAEDHSVIFRIRLDRLLASDQALLPEQLTSVTYNCNFPSLGGDQLYVTCAYEGSLDTYRLPLTGQLPEHWGEKEIWQAHAVASRPAERLLLLNQLRFREGNSRHFLERLLANHLQMDELTAASYFAGQLQDKAAKKPEEAAFYANLQTLLQLKGQRQLQPRGQLSPAYRRSFREAAQNLDSGPDTPLFAAWIAFLGQQPGQARQELQAFQSSSLPLAEYLRIELSLALASSNTEHLEALLAAAGNSLVAPDARLFYAFQHLQLLSRTQSDVETHLQALAAASERLDDERLLALYANEKDLLRLGAATERSEERSLYQTISGRLREYRDEPKMHRASHIRAVQLMGLAEKYDFMELMSRHWLTTTDIRHVGFAASAEQYATINLNRGYGSWAQGQEMTALNTFYSVLRQTSDLEALHNLLALGLNPEADSGLQDRMQRLYDQLIAEELLGNNALYAEALRPLLYRDSPSKSRLEAAAEKLQQLEVSGLDSGVRDLLLGSIYHRLLLATQDGYSQDQDLAQRAHYHYMLGLDLAYRNPRVEAALLENLGQLHFQRNNPGLAVEFFSQRLQLPWLDAEQEIWLHWRLARAYYYSNRYPAAARHAQRAWELGQVQESAHLVPLQERAAFYALQAREYRQAEKLYTQLLEEEKLSGNNAIRAMSGRAYALFQLQETTAARQAYQELLDHLPQATPVAARNDRLARFEPRRLQVKAYGFKAQLAATPEEALEWLDRRLALLERMGSKDRRYSLDEPGRFTLIIQSHLQQAALQEERQEPEAAAAAMRRALSASRSYQEAGGPLGSQPVLQSLYNYLTLGAWYPEAFAQEPRNLERLYEATLDELHLEIFMPPVNHAQRLKLQLLKAFYQWRRAGDLPTSQLESQLAELEESEAWQGLALTRPDLQEELNQLAAGIRLRIARL</sequence>
<evidence type="ECO:0000313" key="3">
    <source>
        <dbReference type="Proteomes" id="UP000199058"/>
    </source>
</evidence>
<proteinExistence type="predicted"/>
<dbReference type="RefSeq" id="WP_143089472.1">
    <property type="nucleotide sequence ID" value="NZ_FOLH01000001.1"/>
</dbReference>
<evidence type="ECO:0000313" key="2">
    <source>
        <dbReference type="EMBL" id="SFB87874.1"/>
    </source>
</evidence>
<dbReference type="SMART" id="SM00028">
    <property type="entry name" value="TPR"/>
    <property type="match status" value="4"/>
</dbReference>
<dbReference type="SUPFAM" id="SSF69304">
    <property type="entry name" value="Tricorn protease N-terminal domain"/>
    <property type="match status" value="1"/>
</dbReference>
<reference evidence="2 3" key="1">
    <citation type="submission" date="2016-10" db="EMBL/GenBank/DDBJ databases">
        <authorList>
            <person name="de Groot N.N."/>
        </authorList>
    </citation>
    <scope>NUCLEOTIDE SEQUENCE [LARGE SCALE GENOMIC DNA]</scope>
    <source>
        <strain evidence="2 3">DSM 18438</strain>
    </source>
</reference>
<dbReference type="OrthoDB" id="6110157at2"/>
<keyword evidence="3" id="KW-1185">Reference proteome</keyword>
<accession>A0A1I1EL64</accession>
<dbReference type="InterPro" id="IPR019734">
    <property type="entry name" value="TPR_rpt"/>
</dbReference>
<dbReference type="SUPFAM" id="SSF48452">
    <property type="entry name" value="TPR-like"/>
    <property type="match status" value="1"/>
</dbReference>
<keyword evidence="1" id="KW-0732">Signal</keyword>
<name>A0A1I1EL64_9GAMM</name>
<dbReference type="STRING" id="1122252.SAMN05660443_0683"/>